<organism evidence="2 3">
    <name type="scientific">Gigaspora margarita</name>
    <dbReference type="NCBI Taxonomy" id="4874"/>
    <lineage>
        <taxon>Eukaryota</taxon>
        <taxon>Fungi</taxon>
        <taxon>Fungi incertae sedis</taxon>
        <taxon>Mucoromycota</taxon>
        <taxon>Glomeromycotina</taxon>
        <taxon>Glomeromycetes</taxon>
        <taxon>Diversisporales</taxon>
        <taxon>Gigasporaceae</taxon>
        <taxon>Gigaspora</taxon>
    </lineage>
</organism>
<comment type="caution">
    <text evidence="2">The sequence shown here is derived from an EMBL/GenBank/DDBJ whole genome shotgun (WGS) entry which is preliminary data.</text>
</comment>
<gene>
    <name evidence="2" type="ORF">GMARGA_LOCUS38823</name>
</gene>
<sequence length="360" mass="41406">MSYEIVPCNLFDNNKVENALASENLLNTQDSFDIDEIEDVLTDENIPSTTAKDLLGAEFENYDENLPLIDTPFELKVGTQFPSMLVAVHFVEQYARQNRFATYKHKGEKFKDGTWRKRVLKCDLGGRYNERLLKPALGKQKNKGSKKQGCKWQINITRPLDSSIVTITTFNNEHNHELSAETLKFAVAYKTFSQEIMDQIEFYVVYGRCDAATIRNLLQPKYPDRVFLTQDLGNAIQKVKREKGLNLGDAASLLMKLFELQAHDPACIQRSHCESVFERRSQELAEKYAAGERYIKTMLLNRKHTWVKCFTSRHFTAGTQSTQRVESENALIQKAVHSSFSLLEVQEVLEKRLEFESINN</sequence>
<dbReference type="InterPro" id="IPR004330">
    <property type="entry name" value="FAR1_DNA_bnd_dom"/>
</dbReference>
<accession>A0ABN7X4X0</accession>
<feature type="domain" description="FAR1" evidence="1">
    <location>
        <begin position="90"/>
        <end position="179"/>
    </location>
</feature>
<dbReference type="Proteomes" id="UP000789901">
    <property type="component" value="Unassembled WGS sequence"/>
</dbReference>
<protein>
    <submittedName>
        <fullName evidence="2">34286_t:CDS:1</fullName>
    </submittedName>
</protein>
<reference evidence="2 3" key="1">
    <citation type="submission" date="2021-06" db="EMBL/GenBank/DDBJ databases">
        <authorList>
            <person name="Kallberg Y."/>
            <person name="Tangrot J."/>
            <person name="Rosling A."/>
        </authorList>
    </citation>
    <scope>NUCLEOTIDE SEQUENCE [LARGE SCALE GENOMIC DNA]</scope>
    <source>
        <strain evidence="2 3">120-4 pot B 10/14</strain>
    </source>
</reference>
<name>A0ABN7X4X0_GIGMA</name>
<keyword evidence="3" id="KW-1185">Reference proteome</keyword>
<evidence type="ECO:0000259" key="1">
    <source>
        <dbReference type="Pfam" id="PF03101"/>
    </source>
</evidence>
<dbReference type="Pfam" id="PF03101">
    <property type="entry name" value="FAR1"/>
    <property type="match status" value="1"/>
</dbReference>
<feature type="non-terminal residue" evidence="2">
    <location>
        <position position="360"/>
    </location>
</feature>
<evidence type="ECO:0000313" key="2">
    <source>
        <dbReference type="EMBL" id="CAG8847740.1"/>
    </source>
</evidence>
<dbReference type="PANTHER" id="PTHR47718">
    <property type="entry name" value="OS01G0519700 PROTEIN"/>
    <property type="match status" value="1"/>
</dbReference>
<proteinExistence type="predicted"/>
<dbReference type="EMBL" id="CAJVQB010089029">
    <property type="protein sequence ID" value="CAG8847740.1"/>
    <property type="molecule type" value="Genomic_DNA"/>
</dbReference>
<evidence type="ECO:0000313" key="3">
    <source>
        <dbReference type="Proteomes" id="UP000789901"/>
    </source>
</evidence>